<dbReference type="Proteomes" id="UP000182658">
    <property type="component" value="Unassembled WGS sequence"/>
</dbReference>
<keyword evidence="2" id="KW-0812">Transmembrane</keyword>
<reference evidence="3 4" key="1">
    <citation type="submission" date="2016-10" db="EMBL/GenBank/DDBJ databases">
        <title>Draft genome sequence of Coniochaeta ligniaria NRRL30616, a lignocellulolytic fungus for bioabatement of inhibitors in plant biomass hydrolysates.</title>
        <authorList>
            <consortium name="DOE Joint Genome Institute"/>
            <person name="Jimenez D.J."/>
            <person name="Hector R.E."/>
            <person name="Riley R."/>
            <person name="Sun H."/>
            <person name="Grigoriev I.V."/>
            <person name="Van Elsas J.D."/>
            <person name="Nichols N.N."/>
        </authorList>
    </citation>
    <scope>NUCLEOTIDE SEQUENCE [LARGE SCALE GENOMIC DNA]</scope>
    <source>
        <strain evidence="3 4">NRRL 30616</strain>
    </source>
</reference>
<evidence type="ECO:0000313" key="4">
    <source>
        <dbReference type="Proteomes" id="UP000182658"/>
    </source>
</evidence>
<keyword evidence="2" id="KW-1133">Transmembrane helix</keyword>
<dbReference type="AlphaFoldDB" id="A0A1J7IMM4"/>
<gene>
    <name evidence="3" type="ORF">CONLIGDRAFT_224425</name>
</gene>
<proteinExistence type="predicted"/>
<evidence type="ECO:0000256" key="1">
    <source>
        <dbReference type="SAM" id="MobiDB-lite"/>
    </source>
</evidence>
<keyword evidence="4" id="KW-1185">Reference proteome</keyword>
<evidence type="ECO:0000313" key="3">
    <source>
        <dbReference type="EMBL" id="OIW22377.1"/>
    </source>
</evidence>
<keyword evidence="2" id="KW-0472">Membrane</keyword>
<name>A0A1J7IMM4_9PEZI</name>
<feature type="transmembrane region" description="Helical" evidence="2">
    <location>
        <begin position="123"/>
        <end position="148"/>
    </location>
</feature>
<sequence length="194" mass="22357">MATRIQSHCWNRTGEHDRELVTKLSSTYDTQQEEEGRSSRVIQLLRCSRPRKRSRIIRIRLRSLFRSQPQLNEKETQQQTTQITPDPTKADKGESGTRSNDYSTVVLEMSNQSKRRLMIRLTLLPDGVILPASTLVSGLIVMSCMVTIELMPPSIFSKPRHHQIDRVIHPRHLYPNWPRLPVTSKDLTTSITTS</sequence>
<dbReference type="EMBL" id="KV875118">
    <property type="protein sequence ID" value="OIW22377.1"/>
    <property type="molecule type" value="Genomic_DNA"/>
</dbReference>
<protein>
    <submittedName>
        <fullName evidence="3">Uncharacterized protein</fullName>
    </submittedName>
</protein>
<feature type="region of interest" description="Disordered" evidence="1">
    <location>
        <begin position="68"/>
        <end position="101"/>
    </location>
</feature>
<accession>A0A1J7IMM4</accession>
<dbReference type="InParanoid" id="A0A1J7IMM4"/>
<evidence type="ECO:0000256" key="2">
    <source>
        <dbReference type="SAM" id="Phobius"/>
    </source>
</evidence>
<organism evidence="3 4">
    <name type="scientific">Coniochaeta ligniaria NRRL 30616</name>
    <dbReference type="NCBI Taxonomy" id="1408157"/>
    <lineage>
        <taxon>Eukaryota</taxon>
        <taxon>Fungi</taxon>
        <taxon>Dikarya</taxon>
        <taxon>Ascomycota</taxon>
        <taxon>Pezizomycotina</taxon>
        <taxon>Sordariomycetes</taxon>
        <taxon>Sordariomycetidae</taxon>
        <taxon>Coniochaetales</taxon>
        <taxon>Coniochaetaceae</taxon>
        <taxon>Coniochaeta</taxon>
    </lineage>
</organism>